<protein>
    <recommendedName>
        <fullName evidence="5">Lipoprotein</fullName>
    </recommendedName>
</protein>
<evidence type="ECO:0008006" key="5">
    <source>
        <dbReference type="Google" id="ProtNLM"/>
    </source>
</evidence>
<feature type="chain" id="PRO_5026248506" description="Lipoprotein" evidence="2">
    <location>
        <begin position="20"/>
        <end position="180"/>
    </location>
</feature>
<dbReference type="Proteomes" id="UP000429229">
    <property type="component" value="Unassembled WGS sequence"/>
</dbReference>
<accession>A0A6I4U5V9</accession>
<evidence type="ECO:0000313" key="3">
    <source>
        <dbReference type="EMBL" id="MXP11106.1"/>
    </source>
</evidence>
<evidence type="ECO:0000313" key="4">
    <source>
        <dbReference type="Proteomes" id="UP000429229"/>
    </source>
</evidence>
<keyword evidence="2" id="KW-0732">Signal</keyword>
<organism evidence="3 4">
    <name type="scientific">Alteriqipengyuania halimionae</name>
    <dbReference type="NCBI Taxonomy" id="1926630"/>
    <lineage>
        <taxon>Bacteria</taxon>
        <taxon>Pseudomonadati</taxon>
        <taxon>Pseudomonadota</taxon>
        <taxon>Alphaproteobacteria</taxon>
        <taxon>Sphingomonadales</taxon>
        <taxon>Erythrobacteraceae</taxon>
        <taxon>Alteriqipengyuania</taxon>
    </lineage>
</organism>
<keyword evidence="4" id="KW-1185">Reference proteome</keyword>
<dbReference type="PROSITE" id="PS51257">
    <property type="entry name" value="PROKAR_LIPOPROTEIN"/>
    <property type="match status" value="1"/>
</dbReference>
<proteinExistence type="predicted"/>
<dbReference type="EMBL" id="WTYR01000001">
    <property type="protein sequence ID" value="MXP11106.1"/>
    <property type="molecule type" value="Genomic_DNA"/>
</dbReference>
<gene>
    <name evidence="3" type="ORF">GRI68_13035</name>
</gene>
<feature type="compositionally biased region" description="Polar residues" evidence="1">
    <location>
        <begin position="42"/>
        <end position="56"/>
    </location>
</feature>
<evidence type="ECO:0000256" key="2">
    <source>
        <dbReference type="SAM" id="SignalP"/>
    </source>
</evidence>
<feature type="region of interest" description="Disordered" evidence="1">
    <location>
        <begin position="37"/>
        <end position="62"/>
    </location>
</feature>
<comment type="caution">
    <text evidence="3">The sequence shown here is derived from an EMBL/GenBank/DDBJ whole genome shotgun (WGS) entry which is preliminary data.</text>
</comment>
<name>A0A6I4U5V9_9SPHN</name>
<feature type="signal peptide" evidence="2">
    <location>
        <begin position="1"/>
        <end position="19"/>
    </location>
</feature>
<sequence length="180" mass="19241">MKQLHLVAPVLLLAACSQAQDEADTVSTDDATAAAQLAETPTPGSSGRTAETTPSGKLTAEQAKGEMGARKLLFDFGAAMKSRDFDRAYRMFGENGPMSGQTAARWSKPYADYSDIAVEFADGRVEGAAGSLYYQVPITLTATSPDGPVSKDGTITLRRVNDVPGATVEQLRWHIENLVW</sequence>
<dbReference type="RefSeq" id="WP_160617669.1">
    <property type="nucleotide sequence ID" value="NZ_WTYR01000001.1"/>
</dbReference>
<dbReference type="AlphaFoldDB" id="A0A6I4U5V9"/>
<evidence type="ECO:0000256" key="1">
    <source>
        <dbReference type="SAM" id="MobiDB-lite"/>
    </source>
</evidence>
<reference evidence="3 4" key="1">
    <citation type="submission" date="2019-12" db="EMBL/GenBank/DDBJ databases">
        <title>Genomic-based taxomic classification of the family Erythrobacteraceae.</title>
        <authorList>
            <person name="Xu L."/>
        </authorList>
    </citation>
    <scope>NUCLEOTIDE SEQUENCE [LARGE SCALE GENOMIC DNA]</scope>
    <source>
        <strain evidence="3 4">LMG 29519</strain>
    </source>
</reference>
<dbReference type="OrthoDB" id="485556at2"/>